<protein>
    <recommendedName>
        <fullName evidence="2">M23ase beta-sheet core domain-containing protein</fullName>
    </recommendedName>
</protein>
<dbReference type="GO" id="GO:0004222">
    <property type="term" value="F:metalloendopeptidase activity"/>
    <property type="evidence" value="ECO:0007669"/>
    <property type="project" value="TreeGrafter"/>
</dbReference>
<dbReference type="InterPro" id="IPR050570">
    <property type="entry name" value="Cell_wall_metabolism_enzyme"/>
</dbReference>
<dbReference type="AlphaFoldDB" id="A0A1F5JT56"/>
<dbReference type="Pfam" id="PF01551">
    <property type="entry name" value="Peptidase_M23"/>
    <property type="match status" value="1"/>
</dbReference>
<dbReference type="EMBL" id="MFCV01000033">
    <property type="protein sequence ID" value="OGE31783.1"/>
    <property type="molecule type" value="Genomic_DNA"/>
</dbReference>
<proteinExistence type="predicted"/>
<organism evidence="3 4">
    <name type="scientific">Candidatus Daviesbacteria bacterium RIFCSPHIGHO2_02_FULL_36_13</name>
    <dbReference type="NCBI Taxonomy" id="1797768"/>
    <lineage>
        <taxon>Bacteria</taxon>
        <taxon>Candidatus Daviesiibacteriota</taxon>
    </lineage>
</organism>
<dbReference type="SUPFAM" id="SSF51261">
    <property type="entry name" value="Duplicated hybrid motif"/>
    <property type="match status" value="1"/>
</dbReference>
<feature type="transmembrane region" description="Helical" evidence="1">
    <location>
        <begin position="57"/>
        <end position="74"/>
    </location>
</feature>
<dbReference type="Gene3D" id="2.70.70.10">
    <property type="entry name" value="Glucose Permease (Domain IIA)"/>
    <property type="match status" value="1"/>
</dbReference>
<name>A0A1F5JT56_9BACT</name>
<dbReference type="InterPro" id="IPR016047">
    <property type="entry name" value="M23ase_b-sheet_dom"/>
</dbReference>
<keyword evidence="1" id="KW-1133">Transmembrane helix</keyword>
<reference evidence="3 4" key="1">
    <citation type="journal article" date="2016" name="Nat. Commun.">
        <title>Thousands of microbial genomes shed light on interconnected biogeochemical processes in an aquifer system.</title>
        <authorList>
            <person name="Anantharaman K."/>
            <person name="Brown C.T."/>
            <person name="Hug L.A."/>
            <person name="Sharon I."/>
            <person name="Castelle C.J."/>
            <person name="Probst A.J."/>
            <person name="Thomas B.C."/>
            <person name="Singh A."/>
            <person name="Wilkins M.J."/>
            <person name="Karaoz U."/>
            <person name="Brodie E.L."/>
            <person name="Williams K.H."/>
            <person name="Hubbard S.S."/>
            <person name="Banfield J.F."/>
        </authorList>
    </citation>
    <scope>NUCLEOTIDE SEQUENCE [LARGE SCALE GENOMIC DNA]</scope>
</reference>
<dbReference type="CDD" id="cd12797">
    <property type="entry name" value="M23_peptidase"/>
    <property type="match status" value="1"/>
</dbReference>
<evidence type="ECO:0000313" key="3">
    <source>
        <dbReference type="EMBL" id="OGE31783.1"/>
    </source>
</evidence>
<dbReference type="PANTHER" id="PTHR21666">
    <property type="entry name" value="PEPTIDASE-RELATED"/>
    <property type="match status" value="1"/>
</dbReference>
<keyword evidence="1" id="KW-0812">Transmembrane</keyword>
<dbReference type="InterPro" id="IPR011055">
    <property type="entry name" value="Dup_hybrid_motif"/>
</dbReference>
<comment type="caution">
    <text evidence="3">The sequence shown here is derived from an EMBL/GenBank/DDBJ whole genome shotgun (WGS) entry which is preliminary data.</text>
</comment>
<dbReference type="STRING" id="1797768.A3C59_01680"/>
<dbReference type="PANTHER" id="PTHR21666:SF270">
    <property type="entry name" value="MUREIN HYDROLASE ACTIVATOR ENVC"/>
    <property type="match status" value="1"/>
</dbReference>
<feature type="domain" description="M23ase beta-sheet core" evidence="2">
    <location>
        <begin position="123"/>
        <end position="217"/>
    </location>
</feature>
<evidence type="ECO:0000259" key="2">
    <source>
        <dbReference type="Pfam" id="PF01551"/>
    </source>
</evidence>
<dbReference type="Proteomes" id="UP000176902">
    <property type="component" value="Unassembled WGS sequence"/>
</dbReference>
<keyword evidence="1" id="KW-0472">Membrane</keyword>
<accession>A0A1F5JT56</accession>
<gene>
    <name evidence="3" type="ORF">A3C59_01680</name>
</gene>
<evidence type="ECO:0000313" key="4">
    <source>
        <dbReference type="Proteomes" id="UP000176902"/>
    </source>
</evidence>
<sequence>MTDELKFDIISLLRLYKNAGGFVLKNGFKNLLPSVILDGVAPKLKLRKIKLGFPKKVVWLTIVTFILLNFLGYYPNFGIPPFKKSEVLAQTQQQVGEIIPASFSKPLILPHPGYLSTKFSNWHPGIDIATGLGMPIHPITDGEITGASRNIFGLGNFVEVIHENGFKSTYAHMGKVYVRQGQKVTSESILGEVGLTGRTSGPHTHLEITHNGQSVDPLKLLPEIPGMPQPVNLVKKQSPLQPQ</sequence>
<evidence type="ECO:0000256" key="1">
    <source>
        <dbReference type="SAM" id="Phobius"/>
    </source>
</evidence>